<dbReference type="PROSITE" id="PS01125">
    <property type="entry name" value="ROK"/>
    <property type="match status" value="1"/>
</dbReference>
<keyword evidence="3" id="KW-1185">Reference proteome</keyword>
<dbReference type="RefSeq" id="WP_380072449.1">
    <property type="nucleotide sequence ID" value="NZ_JBHRTO010000001.1"/>
</dbReference>
<name>A0ABV7IZ13_9RHOB</name>
<dbReference type="EMBL" id="JBHRTO010000001">
    <property type="protein sequence ID" value="MFC3180828.1"/>
    <property type="molecule type" value="Genomic_DNA"/>
</dbReference>
<protein>
    <submittedName>
        <fullName evidence="2">ROK family protein</fullName>
    </submittedName>
</protein>
<dbReference type="Pfam" id="PF13671">
    <property type="entry name" value="AAA_33"/>
    <property type="match status" value="1"/>
</dbReference>
<evidence type="ECO:0000313" key="3">
    <source>
        <dbReference type="Proteomes" id="UP001595547"/>
    </source>
</evidence>
<comment type="caution">
    <text evidence="2">The sequence shown here is derived from an EMBL/GenBank/DDBJ whole genome shotgun (WGS) entry which is preliminary data.</text>
</comment>
<dbReference type="Proteomes" id="UP001595547">
    <property type="component" value="Unassembled WGS sequence"/>
</dbReference>
<organism evidence="2 3">
    <name type="scientific">Cypionkella sinensis</name>
    <dbReference type="NCBI Taxonomy" id="1756043"/>
    <lineage>
        <taxon>Bacteria</taxon>
        <taxon>Pseudomonadati</taxon>
        <taxon>Pseudomonadota</taxon>
        <taxon>Alphaproteobacteria</taxon>
        <taxon>Rhodobacterales</taxon>
        <taxon>Paracoccaceae</taxon>
        <taxon>Cypionkella</taxon>
    </lineage>
</organism>
<dbReference type="PANTHER" id="PTHR18964">
    <property type="entry name" value="ROK (REPRESSOR, ORF, KINASE) FAMILY"/>
    <property type="match status" value="1"/>
</dbReference>
<dbReference type="InterPro" id="IPR000600">
    <property type="entry name" value="ROK"/>
</dbReference>
<dbReference type="Gene3D" id="3.30.420.40">
    <property type="match status" value="2"/>
</dbReference>
<dbReference type="InterPro" id="IPR027417">
    <property type="entry name" value="P-loop_NTPase"/>
</dbReference>
<sequence>MTTATAIGIDIGGTRLRAARVAGGVIEARASADSARDPAIVTARVLELVAQVRNQTCTALGIGVPGQVHATSRAILSGGYVDLSGFDFAGQIETATGLPVTLENDATMALLGEAEYGAAQGQRNVVMLTIGTGIGGAILDQGQVLRGRGAAGQLGHIGIDPQGRRCVCGKIGCVETTSSGTAFGVHLAEAGLPADTRAEALLNNPDPVAQAVIRAWAAPLRAAIDTLIATLNPDAVLIGGGAGAAAHAALAQFPAAESWFCAQVLAATLGDDAGVIGAATAALKNRTRKRAVFVNGVPASGKSGVARALADATGWPILALDTVKNPFLTILPPGDRLFNRTLGRASYAAIFDLIAEAPANTTVIIDAWFGFQPLEVLQCHIARAGLTDIAEIWCHAPPEVIGARYAARLGSRPAGHPGADYVPELIALAGRATPTHLAPRYEVDTTQAIDATALTDWLSKTL</sequence>
<evidence type="ECO:0000313" key="2">
    <source>
        <dbReference type="EMBL" id="MFC3180828.1"/>
    </source>
</evidence>
<dbReference type="SUPFAM" id="SSF53067">
    <property type="entry name" value="Actin-like ATPase domain"/>
    <property type="match status" value="1"/>
</dbReference>
<comment type="similarity">
    <text evidence="1">Belongs to the ROK (NagC/XylR) family.</text>
</comment>
<dbReference type="SUPFAM" id="SSF52540">
    <property type="entry name" value="P-loop containing nucleoside triphosphate hydrolases"/>
    <property type="match status" value="1"/>
</dbReference>
<evidence type="ECO:0000256" key="1">
    <source>
        <dbReference type="ARBA" id="ARBA00006479"/>
    </source>
</evidence>
<proteinExistence type="inferred from homology"/>
<dbReference type="PANTHER" id="PTHR18964:SF149">
    <property type="entry name" value="BIFUNCTIONAL UDP-N-ACETYLGLUCOSAMINE 2-EPIMERASE_N-ACETYLMANNOSAMINE KINASE"/>
    <property type="match status" value="1"/>
</dbReference>
<accession>A0ABV7IZ13</accession>
<reference evidence="3" key="1">
    <citation type="journal article" date="2019" name="Int. J. Syst. Evol. Microbiol.">
        <title>The Global Catalogue of Microorganisms (GCM) 10K type strain sequencing project: providing services to taxonomists for standard genome sequencing and annotation.</title>
        <authorList>
            <consortium name="The Broad Institute Genomics Platform"/>
            <consortium name="The Broad Institute Genome Sequencing Center for Infectious Disease"/>
            <person name="Wu L."/>
            <person name="Ma J."/>
        </authorList>
    </citation>
    <scope>NUCLEOTIDE SEQUENCE [LARGE SCALE GENOMIC DNA]</scope>
    <source>
        <strain evidence="3">KCTC 52039</strain>
    </source>
</reference>
<dbReference type="InterPro" id="IPR043129">
    <property type="entry name" value="ATPase_NBD"/>
</dbReference>
<dbReference type="Gene3D" id="3.40.50.300">
    <property type="entry name" value="P-loop containing nucleotide triphosphate hydrolases"/>
    <property type="match status" value="1"/>
</dbReference>
<dbReference type="Pfam" id="PF00480">
    <property type="entry name" value="ROK"/>
    <property type="match status" value="1"/>
</dbReference>
<gene>
    <name evidence="2" type="ORF">ACFOGH_07500</name>
</gene>
<dbReference type="InterPro" id="IPR049874">
    <property type="entry name" value="ROK_cs"/>
</dbReference>